<evidence type="ECO:0000256" key="13">
    <source>
        <dbReference type="ARBA" id="ARBA00023204"/>
    </source>
</evidence>
<keyword evidence="9" id="KW-0223">Dioxygenase</keyword>
<dbReference type="PANTHER" id="PTHR31212">
    <property type="entry name" value="ALPHA-KETOGLUTARATE-DEPENDENT DIOXYGENASE ALKB HOMOLOG 3"/>
    <property type="match status" value="1"/>
</dbReference>
<dbReference type="GO" id="GO:0006307">
    <property type="term" value="P:DNA alkylation repair"/>
    <property type="evidence" value="ECO:0007669"/>
    <property type="project" value="InterPro"/>
</dbReference>
<dbReference type="PROSITE" id="PS51471">
    <property type="entry name" value="FE2OG_OXY"/>
    <property type="match status" value="1"/>
</dbReference>
<evidence type="ECO:0000256" key="12">
    <source>
        <dbReference type="ARBA" id="ARBA00023097"/>
    </source>
</evidence>
<evidence type="ECO:0000256" key="23">
    <source>
        <dbReference type="ARBA" id="ARBA00066588"/>
    </source>
</evidence>
<name>A0AAV2L2R4_KNICA</name>
<evidence type="ECO:0000256" key="2">
    <source>
        <dbReference type="ARBA" id="ARBA00004123"/>
    </source>
</evidence>
<dbReference type="GO" id="GO:0035516">
    <property type="term" value="F:broad specificity oxidative DNA demethylase activity"/>
    <property type="evidence" value="ECO:0007669"/>
    <property type="project" value="UniProtKB-EC"/>
</dbReference>
<evidence type="ECO:0000256" key="21">
    <source>
        <dbReference type="ARBA" id="ARBA00054625"/>
    </source>
</evidence>
<evidence type="ECO:0000256" key="25">
    <source>
        <dbReference type="ARBA" id="ARBA00071421"/>
    </source>
</evidence>
<keyword evidence="6" id="KW-0479">Metal-binding</keyword>
<dbReference type="GO" id="GO:1990930">
    <property type="term" value="F:mRNA N1-methyladenosine dioxygenase activity"/>
    <property type="evidence" value="ECO:0007669"/>
    <property type="project" value="UniProtKB-EC"/>
</dbReference>
<evidence type="ECO:0000256" key="8">
    <source>
        <dbReference type="ARBA" id="ARBA00022843"/>
    </source>
</evidence>
<evidence type="ECO:0000256" key="3">
    <source>
        <dbReference type="ARBA" id="ARBA00004496"/>
    </source>
</evidence>
<comment type="catalytic activity">
    <reaction evidence="19">
        <text>a 3,N(4)-etheno-2'-deoxycytidine in single-stranded DNA + 2-oxoglutarate + O2 + H2O = a 2'-deoxycytidine in single-stranded DNA + glyoxal + succinate + CO2</text>
        <dbReference type="Rhea" id="RHEA:70471"/>
        <dbReference type="Rhea" id="RHEA-COMP:12846"/>
        <dbReference type="Rhea" id="RHEA-COMP:17906"/>
        <dbReference type="ChEBI" id="CHEBI:15377"/>
        <dbReference type="ChEBI" id="CHEBI:15379"/>
        <dbReference type="ChEBI" id="CHEBI:16526"/>
        <dbReference type="ChEBI" id="CHEBI:16810"/>
        <dbReference type="ChEBI" id="CHEBI:30031"/>
        <dbReference type="ChEBI" id="CHEBI:34779"/>
        <dbReference type="ChEBI" id="CHEBI:85452"/>
        <dbReference type="ChEBI" id="CHEBI:189585"/>
    </reaction>
    <physiologicalReaction direction="left-to-right" evidence="19">
        <dbReference type="Rhea" id="RHEA:70472"/>
    </physiologicalReaction>
</comment>
<comment type="catalytic activity">
    <reaction evidence="16">
        <text>an N(1)-methyladenosine in mRNA + 2-oxoglutarate + O2 = an adenosine in mRNA + formaldehyde + succinate + CO2</text>
        <dbReference type="Rhea" id="RHEA:49516"/>
        <dbReference type="Rhea" id="RHEA-COMP:12414"/>
        <dbReference type="Rhea" id="RHEA-COMP:12415"/>
        <dbReference type="ChEBI" id="CHEBI:15379"/>
        <dbReference type="ChEBI" id="CHEBI:16526"/>
        <dbReference type="ChEBI" id="CHEBI:16810"/>
        <dbReference type="ChEBI" id="CHEBI:16842"/>
        <dbReference type="ChEBI" id="CHEBI:30031"/>
        <dbReference type="ChEBI" id="CHEBI:74411"/>
        <dbReference type="ChEBI" id="CHEBI:74491"/>
        <dbReference type="EC" id="1.14.11.54"/>
    </reaction>
</comment>
<evidence type="ECO:0000256" key="10">
    <source>
        <dbReference type="ARBA" id="ARBA00023002"/>
    </source>
</evidence>
<dbReference type="FunFam" id="2.60.120.590:FF:000003">
    <property type="entry name" value="alpha-ketoglutarate-dependent dioxygenase alkB homolog 3"/>
    <property type="match status" value="1"/>
</dbReference>
<keyword evidence="7" id="KW-0227">DNA damage</keyword>
<evidence type="ECO:0000256" key="4">
    <source>
        <dbReference type="ARBA" id="ARBA00007879"/>
    </source>
</evidence>
<accession>A0AAV2L2R4</accession>
<dbReference type="InterPro" id="IPR027450">
    <property type="entry name" value="AlkB-like"/>
</dbReference>
<evidence type="ECO:0000256" key="5">
    <source>
        <dbReference type="ARBA" id="ARBA00022490"/>
    </source>
</evidence>
<dbReference type="InterPro" id="IPR032854">
    <property type="entry name" value="ALKBH3"/>
</dbReference>
<gene>
    <name evidence="29" type="ORF">KC01_LOCUS23761</name>
</gene>
<evidence type="ECO:0000256" key="9">
    <source>
        <dbReference type="ARBA" id="ARBA00022964"/>
    </source>
</evidence>
<keyword evidence="13" id="KW-0234">DNA repair</keyword>
<dbReference type="EMBL" id="OZ035842">
    <property type="protein sequence ID" value="CAL1594836.1"/>
    <property type="molecule type" value="Genomic_DNA"/>
</dbReference>
<feature type="region of interest" description="Disordered" evidence="27">
    <location>
        <begin position="69"/>
        <end position="88"/>
    </location>
</feature>
<evidence type="ECO:0000256" key="16">
    <source>
        <dbReference type="ARBA" id="ARBA00050870"/>
    </source>
</evidence>
<evidence type="ECO:0000256" key="18">
    <source>
        <dbReference type="ARBA" id="ARBA00051165"/>
    </source>
</evidence>
<evidence type="ECO:0000256" key="15">
    <source>
        <dbReference type="ARBA" id="ARBA00023278"/>
    </source>
</evidence>
<proteinExistence type="inferred from homology"/>
<evidence type="ECO:0000256" key="7">
    <source>
        <dbReference type="ARBA" id="ARBA00022763"/>
    </source>
</evidence>
<dbReference type="EC" id="1.14.11.54" evidence="23"/>
<evidence type="ECO:0000256" key="24">
    <source>
        <dbReference type="ARBA" id="ARBA00066725"/>
    </source>
</evidence>
<dbReference type="GO" id="GO:0046872">
    <property type="term" value="F:metal ion binding"/>
    <property type="evidence" value="ECO:0007669"/>
    <property type="project" value="UniProtKB-KW"/>
</dbReference>
<feature type="domain" description="Fe2OG dioxygenase" evidence="28">
    <location>
        <begin position="224"/>
        <end position="330"/>
    </location>
</feature>
<evidence type="ECO:0000256" key="19">
    <source>
        <dbReference type="ARBA" id="ARBA00052597"/>
    </source>
</evidence>
<evidence type="ECO:0000313" key="30">
    <source>
        <dbReference type="Proteomes" id="UP001497482"/>
    </source>
</evidence>
<keyword evidence="12" id="KW-0558">Oxidation</keyword>
<evidence type="ECO:0000313" key="29">
    <source>
        <dbReference type="EMBL" id="CAL1594836.1"/>
    </source>
</evidence>
<evidence type="ECO:0000256" key="1">
    <source>
        <dbReference type="ARBA" id="ARBA00001954"/>
    </source>
</evidence>
<sequence>MPTVAPVSDGAVVGAVSRGRRQQRTAQRTEDDTFFCKRCATQHKPRQCPAFVSLREMSDKRQRARVQGSWAQQKPSASGAAVPVQTQQRAPWAGAIQRKLTEEKSFEFQRLAEPLRQIPTERLLDSSGEFEISSEPSGASSLRLIYNYLSTEEADWLFSKLLHELPWSQKTNYRLGAAYEEPRLTCWFGELPYTYSQSTLKENTQWPPDLLLLRTRLLSDLSLSFNSVLCNLYRSSHDSIGWHSDDEAALGPRPTIASISLGDTRVFRLRKKPPQEAASDFSSCPHIRIPLSHGSLLVMEGSTQEDWQHQVAKEYHDRGPRINLTFRTMYPQGI</sequence>
<dbReference type="Gene3D" id="2.60.120.590">
    <property type="entry name" value="Alpha-ketoglutarate-dependent dioxygenase AlkB-like"/>
    <property type="match status" value="1"/>
</dbReference>
<comment type="subcellular location">
    <subcellularLocation>
        <location evidence="3">Cytoplasm</location>
    </subcellularLocation>
    <subcellularLocation>
        <location evidence="2">Nucleus</location>
    </subcellularLocation>
</comment>
<dbReference type="InterPro" id="IPR005123">
    <property type="entry name" value="Oxoglu/Fe-dep_dioxygenase_dom"/>
</dbReference>
<evidence type="ECO:0000259" key="28">
    <source>
        <dbReference type="PROSITE" id="PS51471"/>
    </source>
</evidence>
<evidence type="ECO:0000256" key="11">
    <source>
        <dbReference type="ARBA" id="ARBA00023004"/>
    </source>
</evidence>
<dbReference type="SUPFAM" id="SSF51197">
    <property type="entry name" value="Clavaminate synthase-like"/>
    <property type="match status" value="1"/>
</dbReference>
<dbReference type="AlphaFoldDB" id="A0AAV2L2R4"/>
<evidence type="ECO:0000256" key="26">
    <source>
        <dbReference type="ARBA" id="ARBA00077988"/>
    </source>
</evidence>
<comment type="subunit">
    <text evidence="22">Interacts with the ASCC complex composed of ASCC1, ASCC2 and ASCC3. Interacts directly with ASCC3, and is thereby recruited to the ASCC complex. Interacts with OTUD4; the interaction is direct. Interacts with USP7 and USP9X.</text>
</comment>
<evidence type="ECO:0000256" key="14">
    <source>
        <dbReference type="ARBA" id="ARBA00023242"/>
    </source>
</evidence>
<dbReference type="EC" id="1.14.11.33" evidence="24"/>
<evidence type="ECO:0000256" key="22">
    <source>
        <dbReference type="ARBA" id="ARBA00064884"/>
    </source>
</evidence>
<organism evidence="29 30">
    <name type="scientific">Knipowitschia caucasica</name>
    <name type="common">Caucasian dwarf goby</name>
    <name type="synonym">Pomatoschistus caucasicus</name>
    <dbReference type="NCBI Taxonomy" id="637954"/>
    <lineage>
        <taxon>Eukaryota</taxon>
        <taxon>Metazoa</taxon>
        <taxon>Chordata</taxon>
        <taxon>Craniata</taxon>
        <taxon>Vertebrata</taxon>
        <taxon>Euteleostomi</taxon>
        <taxon>Actinopterygii</taxon>
        <taxon>Neopterygii</taxon>
        <taxon>Teleostei</taxon>
        <taxon>Neoteleostei</taxon>
        <taxon>Acanthomorphata</taxon>
        <taxon>Gobiaria</taxon>
        <taxon>Gobiiformes</taxon>
        <taxon>Gobioidei</taxon>
        <taxon>Gobiidae</taxon>
        <taxon>Gobiinae</taxon>
        <taxon>Knipowitschia</taxon>
    </lineage>
</organism>
<dbReference type="PANTHER" id="PTHR31212:SF4">
    <property type="entry name" value="ALPHA-KETOGLUTARATE-DEPENDENT DIOXYGENASE ALKB HOMOLOG 3"/>
    <property type="match status" value="1"/>
</dbReference>
<evidence type="ECO:0000256" key="6">
    <source>
        <dbReference type="ARBA" id="ARBA00022723"/>
    </source>
</evidence>
<keyword evidence="8" id="KW-0832">Ubl conjugation</keyword>
<dbReference type="GO" id="GO:0005739">
    <property type="term" value="C:mitochondrion"/>
    <property type="evidence" value="ECO:0007669"/>
    <property type="project" value="TreeGrafter"/>
</dbReference>
<comment type="catalytic activity">
    <reaction evidence="17">
        <text>an N(1)-methyl-2'-deoxyadenosine in single-stranded DNA + 2-oxoglutarate + O2 = a 2'-deoxyadenosine in single-stranded DNA + formaldehyde + succinate + CO2 + H(+)</text>
        <dbReference type="Rhea" id="RHEA:70447"/>
        <dbReference type="Rhea" id="RHEA-COMP:17895"/>
        <dbReference type="Rhea" id="RHEA-COMP:17896"/>
        <dbReference type="ChEBI" id="CHEBI:15378"/>
        <dbReference type="ChEBI" id="CHEBI:15379"/>
        <dbReference type="ChEBI" id="CHEBI:16526"/>
        <dbReference type="ChEBI" id="CHEBI:16810"/>
        <dbReference type="ChEBI" id="CHEBI:16842"/>
        <dbReference type="ChEBI" id="CHEBI:30031"/>
        <dbReference type="ChEBI" id="CHEBI:90615"/>
        <dbReference type="ChEBI" id="CHEBI:139096"/>
    </reaction>
    <physiologicalReaction direction="left-to-right" evidence="17">
        <dbReference type="Rhea" id="RHEA:70448"/>
    </physiologicalReaction>
</comment>
<comment type="function">
    <text evidence="21">Dioxygenase that mediates demethylation of DNA and RNA containing 1-methyladenosine (m1A). Repairs alkylated DNA containing 1-methyladenosine (m1A) and 3-methylcytosine (m3C) by oxidative demethylation. Has a strong preference for single-stranded DNA. Able to process alkylated m3C within double-stranded regions via its interaction with ASCC3, which promotes DNA unwinding to generate single-stranded substrate needed for ALKBH3. Can repair exocyclic 3,N4-ethenocytosine adducs in single-stranded DNA. Also acts on RNA. Demethylates N(1)-methyladenosine (m1A) RNA, an epigenetic internal modification of messenger RNAs (mRNAs) highly enriched within 5'-untranslated regions (UTRs) and in the vicinity of start codons. Requires molecular oxygen, alpha-ketoglutarate and iron.</text>
</comment>
<evidence type="ECO:0000256" key="27">
    <source>
        <dbReference type="SAM" id="MobiDB-lite"/>
    </source>
</evidence>
<keyword evidence="30" id="KW-1185">Reference proteome</keyword>
<dbReference type="Pfam" id="PF13532">
    <property type="entry name" value="2OG-FeII_Oxy_2"/>
    <property type="match status" value="1"/>
</dbReference>
<keyword evidence="11" id="KW-0408">Iron</keyword>
<comment type="catalytic activity">
    <reaction evidence="18">
        <text>an N(3)-methyl-2'-deoxycytidine in single-stranded DNA + 2-oxoglutarate + O2 = a 2'-deoxycytidine in single-stranded DNA + formaldehyde + succinate + CO2 + H(+)</text>
        <dbReference type="Rhea" id="RHEA:70435"/>
        <dbReference type="Rhea" id="RHEA-COMP:12846"/>
        <dbReference type="Rhea" id="RHEA-COMP:17894"/>
        <dbReference type="ChEBI" id="CHEBI:15378"/>
        <dbReference type="ChEBI" id="CHEBI:15379"/>
        <dbReference type="ChEBI" id="CHEBI:16526"/>
        <dbReference type="ChEBI" id="CHEBI:16810"/>
        <dbReference type="ChEBI" id="CHEBI:16842"/>
        <dbReference type="ChEBI" id="CHEBI:30031"/>
        <dbReference type="ChEBI" id="CHEBI:85452"/>
        <dbReference type="ChEBI" id="CHEBI:139075"/>
    </reaction>
    <physiologicalReaction direction="left-to-right" evidence="18">
        <dbReference type="Rhea" id="RHEA:70436"/>
    </physiologicalReaction>
</comment>
<evidence type="ECO:0000256" key="20">
    <source>
        <dbReference type="ARBA" id="ARBA00053025"/>
    </source>
</evidence>
<comment type="similarity">
    <text evidence="4">Belongs to the alkB family.</text>
</comment>
<keyword evidence="15" id="KW-0379">Hydroxylation</keyword>
<protein>
    <recommendedName>
        <fullName evidence="25">Alpha-ketoglutarate-dependent dioxygenase alkB homolog 3</fullName>
        <ecNumber evidence="24">1.14.11.33</ecNumber>
        <ecNumber evidence="23">1.14.11.54</ecNumber>
    </recommendedName>
    <alternativeName>
        <fullName evidence="26">Alkylated DNA repair protein alkB homolog 3</fullName>
    </alternativeName>
</protein>
<keyword evidence="10" id="KW-0560">Oxidoreductase</keyword>
<comment type="catalytic activity">
    <reaction evidence="20">
        <text>a methylated nucleobase within DNA + 2-oxoglutarate + O2 = a nucleobase within DNA + formaldehyde + succinate + CO2</text>
        <dbReference type="Rhea" id="RHEA:30299"/>
        <dbReference type="Rhea" id="RHEA-COMP:12192"/>
        <dbReference type="Rhea" id="RHEA-COMP:12193"/>
        <dbReference type="ChEBI" id="CHEBI:15379"/>
        <dbReference type="ChEBI" id="CHEBI:16526"/>
        <dbReference type="ChEBI" id="CHEBI:16810"/>
        <dbReference type="ChEBI" id="CHEBI:16842"/>
        <dbReference type="ChEBI" id="CHEBI:30031"/>
        <dbReference type="ChEBI" id="CHEBI:32875"/>
        <dbReference type="ChEBI" id="CHEBI:64428"/>
        <dbReference type="EC" id="1.14.11.33"/>
    </reaction>
    <physiologicalReaction direction="left-to-right" evidence="20">
        <dbReference type="Rhea" id="RHEA:30300"/>
    </physiologicalReaction>
</comment>
<dbReference type="GO" id="GO:0005654">
    <property type="term" value="C:nucleoplasm"/>
    <property type="evidence" value="ECO:0007669"/>
    <property type="project" value="TreeGrafter"/>
</dbReference>
<evidence type="ECO:0000256" key="17">
    <source>
        <dbReference type="ARBA" id="ARBA00051010"/>
    </source>
</evidence>
<keyword evidence="5" id="KW-0963">Cytoplasm</keyword>
<comment type="cofactor">
    <cofactor evidence="1">
        <name>Fe(2+)</name>
        <dbReference type="ChEBI" id="CHEBI:29033"/>
    </cofactor>
</comment>
<keyword evidence="14" id="KW-0539">Nucleus</keyword>
<dbReference type="InterPro" id="IPR037151">
    <property type="entry name" value="AlkB-like_sf"/>
</dbReference>
<reference evidence="29 30" key="1">
    <citation type="submission" date="2024-04" db="EMBL/GenBank/DDBJ databases">
        <authorList>
            <person name="Waldvogel A.-M."/>
            <person name="Schoenle A."/>
        </authorList>
    </citation>
    <scope>NUCLEOTIDE SEQUENCE [LARGE SCALE GENOMIC DNA]</scope>
</reference>
<dbReference type="Proteomes" id="UP001497482">
    <property type="component" value="Chromosome 20"/>
</dbReference>